<organism evidence="1 2">
    <name type="scientific">Mya arenaria</name>
    <name type="common">Soft-shell clam</name>
    <dbReference type="NCBI Taxonomy" id="6604"/>
    <lineage>
        <taxon>Eukaryota</taxon>
        <taxon>Metazoa</taxon>
        <taxon>Spiralia</taxon>
        <taxon>Lophotrochozoa</taxon>
        <taxon>Mollusca</taxon>
        <taxon>Bivalvia</taxon>
        <taxon>Autobranchia</taxon>
        <taxon>Heteroconchia</taxon>
        <taxon>Euheterodonta</taxon>
        <taxon>Imparidentia</taxon>
        <taxon>Neoheterodontei</taxon>
        <taxon>Myida</taxon>
        <taxon>Myoidea</taxon>
        <taxon>Myidae</taxon>
        <taxon>Mya</taxon>
    </lineage>
</organism>
<dbReference type="Proteomes" id="UP001164746">
    <property type="component" value="Chromosome 11"/>
</dbReference>
<evidence type="ECO:0000313" key="1">
    <source>
        <dbReference type="EMBL" id="WAR20452.1"/>
    </source>
</evidence>
<dbReference type="EMBL" id="CP111022">
    <property type="protein sequence ID" value="WAR20452.1"/>
    <property type="molecule type" value="Genomic_DNA"/>
</dbReference>
<gene>
    <name evidence="1" type="ORF">MAR_002290</name>
</gene>
<sequence>MIKPLIAWIYDGYNTPARDQTETASVCQQPDRAQPLQPLQAISGPVVRDHIAMQDPPPYELSGANYFSEQSKSGQIL</sequence>
<evidence type="ECO:0000313" key="2">
    <source>
        <dbReference type="Proteomes" id="UP001164746"/>
    </source>
</evidence>
<name>A0ABY7FE97_MYAAR</name>
<accession>A0ABY7FE97</accession>
<proteinExistence type="predicted"/>
<protein>
    <submittedName>
        <fullName evidence="1">Uncharacterized protein</fullName>
    </submittedName>
</protein>
<reference evidence="1" key="1">
    <citation type="submission" date="2022-11" db="EMBL/GenBank/DDBJ databases">
        <title>Centuries of genome instability and evolution in soft-shell clam transmissible cancer (bioRxiv).</title>
        <authorList>
            <person name="Hart S.F.M."/>
            <person name="Yonemitsu M.A."/>
            <person name="Giersch R.M."/>
            <person name="Beal B.F."/>
            <person name="Arriagada G."/>
            <person name="Davis B.W."/>
            <person name="Ostrander E.A."/>
            <person name="Goff S.P."/>
            <person name="Metzger M.J."/>
        </authorList>
    </citation>
    <scope>NUCLEOTIDE SEQUENCE</scope>
    <source>
        <strain evidence="1">MELC-2E11</strain>
        <tissue evidence="1">Siphon/mantle</tissue>
    </source>
</reference>
<keyword evidence="2" id="KW-1185">Reference proteome</keyword>